<dbReference type="EMBL" id="CABPSO010000021">
    <property type="protein sequence ID" value="VVE72846.1"/>
    <property type="molecule type" value="Genomic_DNA"/>
</dbReference>
<evidence type="ECO:0000313" key="2">
    <source>
        <dbReference type="Proteomes" id="UP000361468"/>
    </source>
</evidence>
<reference evidence="1 2" key="1">
    <citation type="submission" date="2019-08" db="EMBL/GenBank/DDBJ databases">
        <authorList>
            <person name="Peeters C."/>
        </authorList>
    </citation>
    <scope>NUCLEOTIDE SEQUENCE [LARGE SCALE GENOMIC DNA]</scope>
    <source>
        <strain evidence="1 2">LMG 31119</strain>
    </source>
</reference>
<name>A0ABY6WUL9_9BURK</name>
<evidence type="ECO:0000313" key="1">
    <source>
        <dbReference type="EMBL" id="VVE72846.1"/>
    </source>
</evidence>
<keyword evidence="2" id="KW-1185">Reference proteome</keyword>
<comment type="caution">
    <text evidence="1">The sequence shown here is derived from an EMBL/GenBank/DDBJ whole genome shotgun (WGS) entry which is preliminary data.</text>
</comment>
<gene>
    <name evidence="1" type="ORF">PPN31119_04421</name>
</gene>
<dbReference type="Proteomes" id="UP000361468">
    <property type="component" value="Unassembled WGS sequence"/>
</dbReference>
<protein>
    <submittedName>
        <fullName evidence="1">Uncharacterized protein</fullName>
    </submittedName>
</protein>
<proteinExistence type="predicted"/>
<accession>A0ABY6WUL9</accession>
<organism evidence="1 2">
    <name type="scientific">Pandoraea pnomenusa</name>
    <dbReference type="NCBI Taxonomy" id="93220"/>
    <lineage>
        <taxon>Bacteria</taxon>
        <taxon>Pseudomonadati</taxon>
        <taxon>Pseudomonadota</taxon>
        <taxon>Betaproteobacteria</taxon>
        <taxon>Burkholderiales</taxon>
        <taxon>Burkholderiaceae</taxon>
        <taxon>Pandoraea</taxon>
    </lineage>
</organism>
<sequence>MRGGTIFSASDKSINDALNQKTVTNSDLRELFLSRGILISKDSSRKSLALHFSRLSHDYLDYDRLARIFGSQVHHEKISSTRITTDVPISTFESSAHELKANLEQSGAVVKVYATKGNRLDIEVKYQKLQFNKSEFRQVVNRTAMISVQREGDDLVFHGPHNEDVREWIDQLGKTASEKSGKDLEFDDIELPPNFSAKQKSSFFTNLIKSIDGHHLADVSDVYVSHPRVEEDDDDDDSEKVSTGIHISKASLKGQGVLHSDELKLLENKGFYISKIVWTSKNGQIDSDLYEFEAQFSSPDDCSGFTYLPRGFYRHLEGYEFSKNRTGFTNEEEYRLGKLIELAARSTLANLIGDNDAEG</sequence>
<dbReference type="RefSeq" id="WP_150646708.1">
    <property type="nucleotide sequence ID" value="NZ_CABPSO010000021.1"/>
</dbReference>